<evidence type="ECO:0000256" key="1">
    <source>
        <dbReference type="SAM" id="MobiDB-lite"/>
    </source>
</evidence>
<keyword evidence="3" id="KW-1185">Reference proteome</keyword>
<feature type="compositionally biased region" description="Basic residues" evidence="1">
    <location>
        <begin position="1"/>
        <end position="11"/>
    </location>
</feature>
<feature type="non-terminal residue" evidence="2">
    <location>
        <position position="1"/>
    </location>
</feature>
<name>A0A9P8TH20_WICPI</name>
<proteinExistence type="predicted"/>
<protein>
    <submittedName>
        <fullName evidence="2">Uncharacterized protein</fullName>
    </submittedName>
</protein>
<dbReference type="EMBL" id="JAEUBG010005084">
    <property type="protein sequence ID" value="KAH3678365.1"/>
    <property type="molecule type" value="Genomic_DNA"/>
</dbReference>
<sequence>MMTNKQRKLYKKMQYSNESKASKVDELRAKRRKLEKTKDQLSKNQAKK</sequence>
<accession>A0A9P8TH20</accession>
<evidence type="ECO:0000313" key="3">
    <source>
        <dbReference type="Proteomes" id="UP000774326"/>
    </source>
</evidence>
<feature type="region of interest" description="Disordered" evidence="1">
    <location>
        <begin position="1"/>
        <end position="48"/>
    </location>
</feature>
<comment type="caution">
    <text evidence="2">The sequence shown here is derived from an EMBL/GenBank/DDBJ whole genome shotgun (WGS) entry which is preliminary data.</text>
</comment>
<gene>
    <name evidence="2" type="ORF">WICPIJ_008839</name>
</gene>
<reference evidence="2" key="2">
    <citation type="submission" date="2021-01" db="EMBL/GenBank/DDBJ databases">
        <authorList>
            <person name="Schikora-Tamarit M.A."/>
        </authorList>
    </citation>
    <scope>NUCLEOTIDE SEQUENCE</scope>
    <source>
        <strain evidence="2">CBS2887</strain>
    </source>
</reference>
<dbReference type="AlphaFoldDB" id="A0A9P8TH20"/>
<reference evidence="2" key="1">
    <citation type="journal article" date="2021" name="Open Biol.">
        <title>Shared evolutionary footprints suggest mitochondrial oxidative damage underlies multiple complex I losses in fungi.</title>
        <authorList>
            <person name="Schikora-Tamarit M.A."/>
            <person name="Marcet-Houben M."/>
            <person name="Nosek J."/>
            <person name="Gabaldon T."/>
        </authorList>
    </citation>
    <scope>NUCLEOTIDE SEQUENCE</scope>
    <source>
        <strain evidence="2">CBS2887</strain>
    </source>
</reference>
<organism evidence="2 3">
    <name type="scientific">Wickerhamomyces pijperi</name>
    <name type="common">Yeast</name>
    <name type="synonym">Pichia pijperi</name>
    <dbReference type="NCBI Taxonomy" id="599730"/>
    <lineage>
        <taxon>Eukaryota</taxon>
        <taxon>Fungi</taxon>
        <taxon>Dikarya</taxon>
        <taxon>Ascomycota</taxon>
        <taxon>Saccharomycotina</taxon>
        <taxon>Saccharomycetes</taxon>
        <taxon>Phaffomycetales</taxon>
        <taxon>Wickerhamomycetaceae</taxon>
        <taxon>Wickerhamomyces</taxon>
    </lineage>
</organism>
<dbReference type="Proteomes" id="UP000774326">
    <property type="component" value="Unassembled WGS sequence"/>
</dbReference>
<evidence type="ECO:0000313" key="2">
    <source>
        <dbReference type="EMBL" id="KAH3678365.1"/>
    </source>
</evidence>